<reference evidence="5 6" key="1">
    <citation type="submission" date="2020-08" db="EMBL/GenBank/DDBJ databases">
        <authorList>
            <person name="Hejnol A."/>
        </authorList>
    </citation>
    <scope>NUCLEOTIDE SEQUENCE [LARGE SCALE GENOMIC DNA]</scope>
</reference>
<evidence type="ECO:0000256" key="3">
    <source>
        <dbReference type="ARBA" id="ARBA00023167"/>
    </source>
</evidence>
<dbReference type="OrthoDB" id="272500at2759"/>
<dbReference type="Gene3D" id="1.10.720.60">
    <property type="match status" value="1"/>
</dbReference>
<accession>A0A7I8VXY7</accession>
<dbReference type="Proteomes" id="UP000549394">
    <property type="component" value="Unassembled WGS sequence"/>
</dbReference>
<proteinExistence type="predicted"/>
<evidence type="ECO:0000256" key="2">
    <source>
        <dbReference type="ARBA" id="ARBA00022801"/>
    </source>
</evidence>
<dbReference type="NCBIfam" id="TIGR01549">
    <property type="entry name" value="HAD-SF-IA-v1"/>
    <property type="match status" value="1"/>
</dbReference>
<dbReference type="AlphaFoldDB" id="A0A7I8VXY7"/>
<dbReference type="InterPro" id="IPR023214">
    <property type="entry name" value="HAD_sf"/>
</dbReference>
<dbReference type="InterPro" id="IPR036412">
    <property type="entry name" value="HAD-like_sf"/>
</dbReference>
<dbReference type="GO" id="GO:0019509">
    <property type="term" value="P:L-methionine salvage from methylthioadenosine"/>
    <property type="evidence" value="ECO:0007669"/>
    <property type="project" value="InterPro"/>
</dbReference>
<dbReference type="SFLD" id="SFLDG01129">
    <property type="entry name" value="C1.5:_HAD__Beta-PGM__Phosphata"/>
    <property type="match status" value="1"/>
</dbReference>
<name>A0A7I8VXY7_9ANNE</name>
<keyword evidence="6" id="KW-1185">Reference proteome</keyword>
<keyword evidence="1" id="KW-0028">Amino-acid biosynthesis</keyword>
<evidence type="ECO:0000256" key="1">
    <source>
        <dbReference type="ARBA" id="ARBA00022605"/>
    </source>
</evidence>
<dbReference type="SUPFAM" id="SSF56784">
    <property type="entry name" value="HAD-like"/>
    <property type="match status" value="1"/>
</dbReference>
<dbReference type="InterPro" id="IPR006439">
    <property type="entry name" value="HAD-SF_hydro_IA"/>
</dbReference>
<comment type="caution">
    <text evidence="5">The sequence shown here is derived from an EMBL/GenBank/DDBJ whole genome shotgun (WGS) entry which is preliminary data.</text>
</comment>
<keyword evidence="2" id="KW-0378">Hydrolase</keyword>
<dbReference type="SFLD" id="SFLDS00003">
    <property type="entry name" value="Haloacid_Dehalogenase"/>
    <property type="match status" value="1"/>
</dbReference>
<keyword evidence="3" id="KW-0486">Methionine biosynthesis</keyword>
<dbReference type="EMBL" id="CAJFCJ010000012">
    <property type="protein sequence ID" value="CAD5120587.1"/>
    <property type="molecule type" value="Genomic_DNA"/>
</dbReference>
<sequence length="295" mass="33431">MAENPAVKRPLDASGDHLDGVKAVLLDIEGTTTPVSFVKEKLISYFRENVKTYLETHFEQEETQNVIKDLRELATKDTEEEKEGVVSIPEEDQEKIIEGVVNNVFWQIENERKTTPLKKIEGFIWREAYKTGKIQGELYEDVLPAIKSFIAEEKKVYTYSFGTVEAQKLLFKHSTSGDVAQHFEGHFDTEIGEKKEKDSYIKIAKQIEVEPDQVLFVTDLADEAKAAAQAGFKTVVMKRDEATEEETEKSFVTAKSFSELVNSEVDGNQPKKQAVEENGDGPKEEEKEENNDAKE</sequence>
<gene>
    <name evidence="5" type="ORF">DGYR_LOCUS8666</name>
</gene>
<dbReference type="GO" id="GO:0043874">
    <property type="term" value="F:acireductone synthase activity"/>
    <property type="evidence" value="ECO:0007669"/>
    <property type="project" value="InterPro"/>
</dbReference>
<evidence type="ECO:0000256" key="4">
    <source>
        <dbReference type="SAM" id="MobiDB-lite"/>
    </source>
</evidence>
<dbReference type="PANTHER" id="PTHR20371:SF1">
    <property type="entry name" value="ENOLASE-PHOSPHATASE E1"/>
    <property type="match status" value="1"/>
</dbReference>
<dbReference type="PANTHER" id="PTHR20371">
    <property type="entry name" value="ENOLASE-PHOSPHATASE E1"/>
    <property type="match status" value="1"/>
</dbReference>
<organism evidence="5 6">
    <name type="scientific">Dimorphilus gyrociliatus</name>
    <dbReference type="NCBI Taxonomy" id="2664684"/>
    <lineage>
        <taxon>Eukaryota</taxon>
        <taxon>Metazoa</taxon>
        <taxon>Spiralia</taxon>
        <taxon>Lophotrochozoa</taxon>
        <taxon>Annelida</taxon>
        <taxon>Polychaeta</taxon>
        <taxon>Polychaeta incertae sedis</taxon>
        <taxon>Dinophilidae</taxon>
        <taxon>Dimorphilus</taxon>
    </lineage>
</organism>
<dbReference type="Gene3D" id="3.40.50.1000">
    <property type="entry name" value="HAD superfamily/HAD-like"/>
    <property type="match status" value="1"/>
</dbReference>
<protein>
    <submittedName>
        <fullName evidence="5">DgyrCDS9149</fullName>
    </submittedName>
</protein>
<dbReference type="GO" id="GO:0000287">
    <property type="term" value="F:magnesium ion binding"/>
    <property type="evidence" value="ECO:0007669"/>
    <property type="project" value="InterPro"/>
</dbReference>
<dbReference type="Pfam" id="PF00702">
    <property type="entry name" value="Hydrolase"/>
    <property type="match status" value="1"/>
</dbReference>
<feature type="region of interest" description="Disordered" evidence="4">
    <location>
        <begin position="262"/>
        <end position="295"/>
    </location>
</feature>
<dbReference type="InterPro" id="IPR023943">
    <property type="entry name" value="Enolase-ppase_E1"/>
</dbReference>
<feature type="compositionally biased region" description="Basic and acidic residues" evidence="4">
    <location>
        <begin position="280"/>
        <end position="295"/>
    </location>
</feature>
<evidence type="ECO:0000313" key="6">
    <source>
        <dbReference type="Proteomes" id="UP000549394"/>
    </source>
</evidence>
<dbReference type="NCBIfam" id="TIGR01691">
    <property type="entry name" value="enolase-ppase"/>
    <property type="match status" value="1"/>
</dbReference>
<evidence type="ECO:0000313" key="5">
    <source>
        <dbReference type="EMBL" id="CAD5120587.1"/>
    </source>
</evidence>